<dbReference type="GO" id="GO:0006351">
    <property type="term" value="P:DNA-templated transcription"/>
    <property type="evidence" value="ECO:0007669"/>
    <property type="project" value="InterPro"/>
</dbReference>
<evidence type="ECO:0000313" key="10">
    <source>
        <dbReference type="Proteomes" id="UP000019478"/>
    </source>
</evidence>
<dbReference type="InterPro" id="IPR011993">
    <property type="entry name" value="PH-like_dom_sf"/>
</dbReference>
<dbReference type="EMBL" id="AMGY01000005">
    <property type="protein sequence ID" value="EXJ82518.1"/>
    <property type="molecule type" value="Genomic_DNA"/>
</dbReference>
<evidence type="ECO:0000256" key="3">
    <source>
        <dbReference type="ARBA" id="ARBA00022737"/>
    </source>
</evidence>
<dbReference type="PANTHER" id="PTHR12856">
    <property type="entry name" value="TRANSCRIPTION INITIATION FACTOR IIH-RELATED"/>
    <property type="match status" value="1"/>
</dbReference>
<keyword evidence="6" id="KW-0539">Nucleus</keyword>
<organism evidence="9 10">
    <name type="scientific">Capronia epimyces CBS 606.96</name>
    <dbReference type="NCBI Taxonomy" id="1182542"/>
    <lineage>
        <taxon>Eukaryota</taxon>
        <taxon>Fungi</taxon>
        <taxon>Dikarya</taxon>
        <taxon>Ascomycota</taxon>
        <taxon>Pezizomycotina</taxon>
        <taxon>Eurotiomycetes</taxon>
        <taxon>Chaetothyriomycetidae</taxon>
        <taxon>Chaetothyriales</taxon>
        <taxon>Herpotrichiellaceae</taxon>
        <taxon>Capronia</taxon>
    </lineage>
</organism>
<comment type="subcellular location">
    <subcellularLocation>
        <location evidence="1">Nucleus</location>
    </subcellularLocation>
</comment>
<feature type="domain" description="BSD" evidence="8">
    <location>
        <begin position="140"/>
        <end position="199"/>
    </location>
</feature>
<evidence type="ECO:0000256" key="2">
    <source>
        <dbReference type="ARBA" id="ARBA00009448"/>
    </source>
</evidence>
<dbReference type="AlphaFoldDB" id="W9XQM9"/>
<comment type="caution">
    <text evidence="9">The sequence shown here is derived from an EMBL/GenBank/DDBJ whole genome shotgun (WGS) entry which is preliminary data.</text>
</comment>
<protein>
    <recommendedName>
        <fullName evidence="8">BSD domain-containing protein</fullName>
    </recommendedName>
</protein>
<reference evidence="9 10" key="1">
    <citation type="submission" date="2013-03" db="EMBL/GenBank/DDBJ databases">
        <title>The Genome Sequence of Capronia epimyces CBS 606.96.</title>
        <authorList>
            <consortium name="The Broad Institute Genomics Platform"/>
            <person name="Cuomo C."/>
            <person name="de Hoog S."/>
            <person name="Gorbushina A."/>
            <person name="Walker B."/>
            <person name="Young S.K."/>
            <person name="Zeng Q."/>
            <person name="Gargeya S."/>
            <person name="Fitzgerald M."/>
            <person name="Haas B."/>
            <person name="Abouelleil A."/>
            <person name="Allen A.W."/>
            <person name="Alvarado L."/>
            <person name="Arachchi H.M."/>
            <person name="Berlin A.M."/>
            <person name="Chapman S.B."/>
            <person name="Gainer-Dewar J."/>
            <person name="Goldberg J."/>
            <person name="Griggs A."/>
            <person name="Gujja S."/>
            <person name="Hansen M."/>
            <person name="Howarth C."/>
            <person name="Imamovic A."/>
            <person name="Ireland A."/>
            <person name="Larimer J."/>
            <person name="McCowan C."/>
            <person name="Murphy C."/>
            <person name="Pearson M."/>
            <person name="Poon T.W."/>
            <person name="Priest M."/>
            <person name="Roberts A."/>
            <person name="Saif S."/>
            <person name="Shea T."/>
            <person name="Sisk P."/>
            <person name="Sykes S."/>
            <person name="Wortman J."/>
            <person name="Nusbaum C."/>
            <person name="Birren B."/>
        </authorList>
    </citation>
    <scope>NUCLEOTIDE SEQUENCE [LARGE SCALE GENOMIC DNA]</scope>
    <source>
        <strain evidence="9 10">CBS 606.96</strain>
    </source>
</reference>
<dbReference type="GeneID" id="19170441"/>
<evidence type="ECO:0000256" key="5">
    <source>
        <dbReference type="ARBA" id="ARBA00023163"/>
    </source>
</evidence>
<keyword evidence="10" id="KW-1185">Reference proteome</keyword>
<proteinExistence type="inferred from homology"/>
<name>W9XQM9_9EURO</name>
<evidence type="ECO:0000313" key="9">
    <source>
        <dbReference type="EMBL" id="EXJ82518.1"/>
    </source>
</evidence>
<comment type="similarity">
    <text evidence="2">Belongs to the TFB1 family.</text>
</comment>
<dbReference type="Pfam" id="PF08567">
    <property type="entry name" value="PH_TFIIH"/>
    <property type="match status" value="1"/>
</dbReference>
<evidence type="ECO:0000256" key="4">
    <source>
        <dbReference type="ARBA" id="ARBA00023015"/>
    </source>
</evidence>
<feature type="coiled-coil region" evidence="7">
    <location>
        <begin position="546"/>
        <end position="580"/>
    </location>
</feature>
<dbReference type="STRING" id="1182542.W9XQM9"/>
<accession>W9XQM9</accession>
<gene>
    <name evidence="9" type="ORF">A1O3_06331</name>
</gene>
<dbReference type="SMART" id="SM00751">
    <property type="entry name" value="BSD"/>
    <property type="match status" value="2"/>
</dbReference>
<sequence>MAPPQGQASYKKQPGLLAISKDRKSVSWTPAQPPDAAPALVLSAANITNLQQTPEASAKVMLKIFAQTPGQSEPVAYVFTFTSPNDPRSEANAIKDALASVIQAQKAAQNAAAAASSGGQSAAMTIANAISGSGRTNNLWEDDERLITDVKLQQSLMQEDPNLRRTFLEALSLKPDSISTTQFTQQFWSSRVHLLRAHAIAQNQGRGKYNVFSELRREDGGTKLSLTQDHVRAIFEQYPIMRTIYDQVVPHRCKSEVEFWSRFFQSQLFMKLRGLKFDPTKESRDKYLDTDEFLNHPELTGLRPTSTDLHIPKFIDLEGNEEDNSQRKGNRPDSELRATALDKAPIIRKLNALSEKLMAAVTPSDTDASAPIGMTEVEYERLRLRDLEGDPEQHRIILNIRDQSRFFSDSRSAQDGFPANGVDSNPFRGLDPSKAIKDIHGDIVRQFPKPGTGVIPIEAYEAEDEEMDDDMSRSESGSAAAMNHILSLIQAHRNQTKEIPEASGLSTAIYDRLTITHATTIEFLRQFWNAFLSGDASRANQVASLVESINRALDRINIIAEDAEKERQEHIRAQERSLEERFRKTGRRHRLDHSAIHGGGSVVKELLGPTIKSLANAVERYKQAFEEQARGLGDG</sequence>
<dbReference type="Proteomes" id="UP000019478">
    <property type="component" value="Unassembled WGS sequence"/>
</dbReference>
<evidence type="ECO:0000256" key="6">
    <source>
        <dbReference type="ARBA" id="ARBA00023242"/>
    </source>
</evidence>
<dbReference type="SUPFAM" id="SSF50729">
    <property type="entry name" value="PH domain-like"/>
    <property type="match status" value="1"/>
</dbReference>
<keyword evidence="7" id="KW-0175">Coiled coil</keyword>
<dbReference type="InterPro" id="IPR013876">
    <property type="entry name" value="TFIIH_BTF_p62_N"/>
</dbReference>
<evidence type="ECO:0000256" key="7">
    <source>
        <dbReference type="SAM" id="Coils"/>
    </source>
</evidence>
<dbReference type="Pfam" id="PF03909">
    <property type="entry name" value="BSD"/>
    <property type="match status" value="2"/>
</dbReference>
<dbReference type="GO" id="GO:0006289">
    <property type="term" value="P:nucleotide-excision repair"/>
    <property type="evidence" value="ECO:0007669"/>
    <property type="project" value="InterPro"/>
</dbReference>
<evidence type="ECO:0000259" key="8">
    <source>
        <dbReference type="PROSITE" id="PS50858"/>
    </source>
</evidence>
<dbReference type="PROSITE" id="PS50858">
    <property type="entry name" value="BSD"/>
    <property type="match status" value="2"/>
</dbReference>
<evidence type="ECO:0000256" key="1">
    <source>
        <dbReference type="ARBA" id="ARBA00004123"/>
    </source>
</evidence>
<dbReference type="eggNOG" id="KOG2074">
    <property type="taxonomic scope" value="Eukaryota"/>
</dbReference>
<dbReference type="HOGENOM" id="CLU_019188_1_0_1"/>
<dbReference type="Gene3D" id="2.30.29.30">
    <property type="entry name" value="Pleckstrin-homology domain (PH domain)/Phosphotyrosine-binding domain (PTB)"/>
    <property type="match status" value="1"/>
</dbReference>
<dbReference type="OrthoDB" id="360521at2759"/>
<dbReference type="InterPro" id="IPR005607">
    <property type="entry name" value="BSD_dom"/>
</dbReference>
<keyword evidence="3" id="KW-0677">Repeat</keyword>
<dbReference type="CDD" id="cd13229">
    <property type="entry name" value="PH_TFIIH"/>
    <property type="match status" value="1"/>
</dbReference>
<keyword evidence="4" id="KW-0805">Transcription regulation</keyword>
<feature type="domain" description="BSD" evidence="8">
    <location>
        <begin position="218"/>
        <end position="271"/>
    </location>
</feature>
<keyword evidence="5" id="KW-0804">Transcription</keyword>
<dbReference type="InterPro" id="IPR027079">
    <property type="entry name" value="Tfb1/GTF2H1"/>
</dbReference>
<dbReference type="GO" id="GO:0000439">
    <property type="term" value="C:transcription factor TFIIH core complex"/>
    <property type="evidence" value="ECO:0007669"/>
    <property type="project" value="InterPro"/>
</dbReference>
<dbReference type="RefSeq" id="XP_007734641.1">
    <property type="nucleotide sequence ID" value="XM_007736451.1"/>
</dbReference>